<dbReference type="InterPro" id="IPR029068">
    <property type="entry name" value="Glyas_Bleomycin-R_OHBP_Dase"/>
</dbReference>
<sequence length="199" mass="21742">MMLELDHIAVGCTDLDEGVAWVEKRLGVSLSEGGEHAHFGTHNRLLGLADGLYLEVIAKNPHATAAERPTWFDLDNFTGPPRLANWICRTDEIEKVQAITGPAVSLTRDDLHWQLTVPDDGSLPMQGGFPSLLKWGAGIVPPSGSLPDSGCRLTAWEVWHPKADWLRDTVKLNSDIVTFHTGLVGFKARFNTPNGPCAL</sequence>
<comment type="caution">
    <text evidence="2">The sequence shown here is derived from an EMBL/GenBank/DDBJ whole genome shotgun (WGS) entry which is preliminary data.</text>
</comment>
<dbReference type="EMBL" id="JACIJM010000001">
    <property type="protein sequence ID" value="MBB5720871.1"/>
    <property type="molecule type" value="Genomic_DNA"/>
</dbReference>
<protein>
    <submittedName>
        <fullName evidence="2">Catechol 2,3-dioxygenase-like lactoylglutathione lyase family enzyme</fullName>
    </submittedName>
</protein>
<name>A0A7W9BID5_9RHOB</name>
<dbReference type="Pfam" id="PF13468">
    <property type="entry name" value="Glyoxalase_3"/>
    <property type="match status" value="1"/>
</dbReference>
<proteinExistence type="predicted"/>
<keyword evidence="2" id="KW-0560">Oxidoreductase</keyword>
<evidence type="ECO:0000313" key="3">
    <source>
        <dbReference type="Proteomes" id="UP000535415"/>
    </source>
</evidence>
<dbReference type="SUPFAM" id="SSF54593">
    <property type="entry name" value="Glyoxalase/Bleomycin resistance protein/Dihydroxybiphenyl dioxygenase"/>
    <property type="match status" value="1"/>
</dbReference>
<reference evidence="2 3" key="1">
    <citation type="submission" date="2020-08" db="EMBL/GenBank/DDBJ databases">
        <title>Genomic Encyclopedia of Type Strains, Phase IV (KMG-IV): sequencing the most valuable type-strain genomes for metagenomic binning, comparative biology and taxonomic classification.</title>
        <authorList>
            <person name="Goeker M."/>
        </authorList>
    </citation>
    <scope>NUCLEOTIDE SEQUENCE [LARGE SCALE GENOMIC DNA]</scope>
    <source>
        <strain evidence="2 3">DSM 101064</strain>
    </source>
</reference>
<organism evidence="2 3">
    <name type="scientific">Yoonia ponticola</name>
    <dbReference type="NCBI Taxonomy" id="1524255"/>
    <lineage>
        <taxon>Bacteria</taxon>
        <taxon>Pseudomonadati</taxon>
        <taxon>Pseudomonadota</taxon>
        <taxon>Alphaproteobacteria</taxon>
        <taxon>Rhodobacterales</taxon>
        <taxon>Paracoccaceae</taxon>
        <taxon>Yoonia</taxon>
    </lineage>
</organism>
<evidence type="ECO:0000313" key="2">
    <source>
        <dbReference type="EMBL" id="MBB5720871.1"/>
    </source>
</evidence>
<accession>A0A7W9BID5</accession>
<dbReference type="GO" id="GO:0051213">
    <property type="term" value="F:dioxygenase activity"/>
    <property type="evidence" value="ECO:0007669"/>
    <property type="project" value="UniProtKB-KW"/>
</dbReference>
<feature type="domain" description="Glyoxalase-like" evidence="1">
    <location>
        <begin position="5"/>
        <end position="164"/>
    </location>
</feature>
<keyword evidence="2" id="KW-0223">Dioxygenase</keyword>
<dbReference type="InterPro" id="IPR025870">
    <property type="entry name" value="Glyoxalase-like_dom"/>
</dbReference>
<keyword evidence="3" id="KW-1185">Reference proteome</keyword>
<dbReference type="RefSeq" id="WP_246414423.1">
    <property type="nucleotide sequence ID" value="NZ_JACIJM010000001.1"/>
</dbReference>
<evidence type="ECO:0000259" key="1">
    <source>
        <dbReference type="Pfam" id="PF13468"/>
    </source>
</evidence>
<keyword evidence="2" id="KW-0456">Lyase</keyword>
<dbReference type="AlphaFoldDB" id="A0A7W9BID5"/>
<dbReference type="Gene3D" id="3.10.180.10">
    <property type="entry name" value="2,3-Dihydroxybiphenyl 1,2-Dioxygenase, domain 1"/>
    <property type="match status" value="1"/>
</dbReference>
<dbReference type="Proteomes" id="UP000535415">
    <property type="component" value="Unassembled WGS sequence"/>
</dbReference>
<dbReference type="GO" id="GO:0016829">
    <property type="term" value="F:lyase activity"/>
    <property type="evidence" value="ECO:0007669"/>
    <property type="project" value="UniProtKB-KW"/>
</dbReference>
<gene>
    <name evidence="2" type="ORF">FHS72_000475</name>
</gene>